<feature type="transmembrane region" description="Helical" evidence="1">
    <location>
        <begin position="348"/>
        <end position="370"/>
    </location>
</feature>
<keyword evidence="1" id="KW-0812">Transmembrane</keyword>
<sequence>MSQQAANPYRSILRRHMPEPLLALLIFVMGVWLWDNHFGKKYGWEEGVARMAVRKADRELRLSDSAGHLPGPLRHLLAIPDRREALDDAIYSFGLLEKDRSLDAESSFALGVLRSVRGTDGSYMPLPPDPQAVSARVDQGQDYWWDREYLVRLGESPGDGAKVPDAERRNDPRSRELALRTVLSRGGVWLLAFCGLVFLPTLCGGYRTALRSRATGYIGRWPTALGLGVFLLAYLASIGFGKALDGLITFFRKWNGAEGQPLSISPVLFALIDAATRFFPALLTFAFLFRRSRHAWTRLGLHVAPEARMVLGSFGLLMVADQVIRYFMLGDSMPRDPAGGLSEIESGHWGLVFAITSACIAAPIAEEILYRGVLFRSLANSLRVPAATLISAAVFAVVHYYDAYGLVSVGLLGAACSLCFAASGRLATAIFLHALYNFAIKVPEWIVYHAPL</sequence>
<reference evidence="3 4" key="1">
    <citation type="submission" date="2022-10" db="EMBL/GenBank/DDBJ databases">
        <title>Luteolibacter flavescens strain MCCC 1K03193, whole genome shotgun sequencing project.</title>
        <authorList>
            <person name="Zhao G."/>
            <person name="Shen L."/>
        </authorList>
    </citation>
    <scope>NUCLEOTIDE SEQUENCE [LARGE SCALE GENOMIC DNA]</scope>
    <source>
        <strain evidence="3 4">MCCC 1K03193</strain>
    </source>
</reference>
<dbReference type="EMBL" id="JAPDDS010000002">
    <property type="protein sequence ID" value="MCW1884040.1"/>
    <property type="molecule type" value="Genomic_DNA"/>
</dbReference>
<protein>
    <submittedName>
        <fullName evidence="3">CPBP family intramembrane metalloprotease</fullName>
    </submittedName>
</protein>
<organism evidence="3 4">
    <name type="scientific">Luteolibacter flavescens</name>
    <dbReference type="NCBI Taxonomy" id="1859460"/>
    <lineage>
        <taxon>Bacteria</taxon>
        <taxon>Pseudomonadati</taxon>
        <taxon>Verrucomicrobiota</taxon>
        <taxon>Verrucomicrobiia</taxon>
        <taxon>Verrucomicrobiales</taxon>
        <taxon>Verrucomicrobiaceae</taxon>
        <taxon>Luteolibacter</taxon>
    </lineage>
</organism>
<keyword evidence="1" id="KW-0472">Membrane</keyword>
<proteinExistence type="predicted"/>
<feature type="transmembrane region" description="Helical" evidence="1">
    <location>
        <begin position="264"/>
        <end position="289"/>
    </location>
</feature>
<keyword evidence="3" id="KW-0645">Protease</keyword>
<dbReference type="InterPro" id="IPR003675">
    <property type="entry name" value="Rce1/LyrA-like_dom"/>
</dbReference>
<evidence type="ECO:0000259" key="2">
    <source>
        <dbReference type="Pfam" id="PF02517"/>
    </source>
</evidence>
<accession>A0ABT3FKF4</accession>
<keyword evidence="3" id="KW-0378">Hydrolase</keyword>
<feature type="transmembrane region" description="Helical" evidence="1">
    <location>
        <begin position="21"/>
        <end position="38"/>
    </location>
</feature>
<feature type="transmembrane region" description="Helical" evidence="1">
    <location>
        <begin position="407"/>
        <end position="432"/>
    </location>
</feature>
<feature type="transmembrane region" description="Helical" evidence="1">
    <location>
        <begin position="188"/>
        <end position="209"/>
    </location>
</feature>
<feature type="transmembrane region" description="Helical" evidence="1">
    <location>
        <begin position="382"/>
        <end position="401"/>
    </location>
</feature>
<name>A0ABT3FKF4_9BACT</name>
<comment type="caution">
    <text evidence="3">The sequence shown here is derived from an EMBL/GenBank/DDBJ whole genome shotgun (WGS) entry which is preliminary data.</text>
</comment>
<dbReference type="GO" id="GO:0008237">
    <property type="term" value="F:metallopeptidase activity"/>
    <property type="evidence" value="ECO:0007669"/>
    <property type="project" value="UniProtKB-KW"/>
</dbReference>
<keyword evidence="1" id="KW-1133">Transmembrane helix</keyword>
<dbReference type="PANTHER" id="PTHR36435:SF1">
    <property type="entry name" value="CAAX AMINO TERMINAL PROTEASE FAMILY PROTEIN"/>
    <property type="match status" value="1"/>
</dbReference>
<gene>
    <name evidence="3" type="ORF">OKA04_04820</name>
</gene>
<dbReference type="PANTHER" id="PTHR36435">
    <property type="entry name" value="SLR1288 PROTEIN"/>
    <property type="match status" value="1"/>
</dbReference>
<dbReference type="Proteomes" id="UP001207930">
    <property type="component" value="Unassembled WGS sequence"/>
</dbReference>
<dbReference type="InterPro" id="IPR052710">
    <property type="entry name" value="CAAX_protease"/>
</dbReference>
<evidence type="ECO:0000313" key="3">
    <source>
        <dbReference type="EMBL" id="MCW1884040.1"/>
    </source>
</evidence>
<feature type="transmembrane region" description="Helical" evidence="1">
    <location>
        <begin position="221"/>
        <end position="244"/>
    </location>
</feature>
<keyword evidence="4" id="KW-1185">Reference proteome</keyword>
<keyword evidence="3" id="KW-0482">Metalloprotease</keyword>
<evidence type="ECO:0000313" key="4">
    <source>
        <dbReference type="Proteomes" id="UP001207930"/>
    </source>
</evidence>
<feature type="domain" description="CAAX prenyl protease 2/Lysostaphin resistance protein A-like" evidence="2">
    <location>
        <begin position="349"/>
        <end position="438"/>
    </location>
</feature>
<evidence type="ECO:0000256" key="1">
    <source>
        <dbReference type="SAM" id="Phobius"/>
    </source>
</evidence>
<dbReference type="RefSeq" id="WP_264500000.1">
    <property type="nucleotide sequence ID" value="NZ_JAPDDS010000002.1"/>
</dbReference>
<dbReference type="Pfam" id="PF02517">
    <property type="entry name" value="Rce1-like"/>
    <property type="match status" value="1"/>
</dbReference>
<feature type="transmembrane region" description="Helical" evidence="1">
    <location>
        <begin position="310"/>
        <end position="328"/>
    </location>
</feature>